<gene>
    <name evidence="2" type="ORF">H6G97_38460</name>
</gene>
<sequence length="28" mass="3007">MADGVFGAWLLWGYAIVLVTGLIAQNRA</sequence>
<keyword evidence="1" id="KW-1133">Transmembrane helix</keyword>
<comment type="caution">
    <text evidence="2">The sequence shown here is derived from an EMBL/GenBank/DDBJ whole genome shotgun (WGS) entry which is preliminary data.</text>
</comment>
<organism evidence="2 3">
    <name type="scientific">Nostoc flagelliforme FACHB-838</name>
    <dbReference type="NCBI Taxonomy" id="2692904"/>
    <lineage>
        <taxon>Bacteria</taxon>
        <taxon>Bacillati</taxon>
        <taxon>Cyanobacteriota</taxon>
        <taxon>Cyanophyceae</taxon>
        <taxon>Nostocales</taxon>
        <taxon>Nostocaceae</taxon>
        <taxon>Nostoc</taxon>
    </lineage>
</organism>
<evidence type="ECO:0000313" key="2">
    <source>
        <dbReference type="EMBL" id="MBD2534997.1"/>
    </source>
</evidence>
<name>A0ABR8DZU4_9NOSO</name>
<protein>
    <submittedName>
        <fullName evidence="2">DUF5367 family protein</fullName>
    </submittedName>
</protein>
<dbReference type="InterPro" id="IPR020509">
    <property type="entry name" value="Uncharacterised_YnzE"/>
</dbReference>
<proteinExistence type="predicted"/>
<dbReference type="Pfam" id="PF17329">
    <property type="entry name" value="DUF5367"/>
    <property type="match status" value="1"/>
</dbReference>
<reference evidence="2 3" key="1">
    <citation type="journal article" date="2020" name="ISME J.">
        <title>Comparative genomics reveals insights into cyanobacterial evolution and habitat adaptation.</title>
        <authorList>
            <person name="Chen M.Y."/>
            <person name="Teng W.K."/>
            <person name="Zhao L."/>
            <person name="Hu C.X."/>
            <person name="Zhou Y.K."/>
            <person name="Han B.P."/>
            <person name="Song L.R."/>
            <person name="Shu W.S."/>
        </authorList>
    </citation>
    <scope>NUCLEOTIDE SEQUENCE [LARGE SCALE GENOMIC DNA]</scope>
    <source>
        <strain evidence="2 3">FACHB-838</strain>
    </source>
</reference>
<evidence type="ECO:0000313" key="3">
    <source>
        <dbReference type="Proteomes" id="UP000623440"/>
    </source>
</evidence>
<accession>A0ABR8DZU4</accession>
<keyword evidence="1" id="KW-0812">Transmembrane</keyword>
<keyword evidence="3" id="KW-1185">Reference proteome</keyword>
<feature type="transmembrane region" description="Helical" evidence="1">
    <location>
        <begin position="6"/>
        <end position="24"/>
    </location>
</feature>
<dbReference type="Proteomes" id="UP000623440">
    <property type="component" value="Unassembled WGS sequence"/>
</dbReference>
<dbReference type="EMBL" id="JACJSI010000221">
    <property type="protein sequence ID" value="MBD2534997.1"/>
    <property type="molecule type" value="Genomic_DNA"/>
</dbReference>
<keyword evidence="1" id="KW-0472">Membrane</keyword>
<evidence type="ECO:0000256" key="1">
    <source>
        <dbReference type="SAM" id="Phobius"/>
    </source>
</evidence>